<feature type="compositionally biased region" description="Low complexity" evidence="1">
    <location>
        <begin position="142"/>
        <end position="160"/>
    </location>
</feature>
<evidence type="ECO:0000313" key="4">
    <source>
        <dbReference type="Proteomes" id="UP000294558"/>
    </source>
</evidence>
<gene>
    <name evidence="3" type="ORF">BDK89_1437</name>
</gene>
<evidence type="ECO:0000256" key="2">
    <source>
        <dbReference type="SAM" id="Phobius"/>
    </source>
</evidence>
<dbReference type="Proteomes" id="UP000294558">
    <property type="component" value="Unassembled WGS sequence"/>
</dbReference>
<name>A0A4V3EIV1_9ACTN</name>
<feature type="compositionally biased region" description="Pro residues" evidence="1">
    <location>
        <begin position="10"/>
        <end position="28"/>
    </location>
</feature>
<feature type="compositionally biased region" description="Low complexity" evidence="1">
    <location>
        <begin position="93"/>
        <end position="134"/>
    </location>
</feature>
<dbReference type="OrthoDB" id="9799840at2"/>
<sequence length="381" mass="38654">MTDDQFPNDPTEPIPPVGGPTEPVPPVGGPTDPTVAQPVVPPPGPGGEPGEAEGRPAWLVPAGAGLAIGLVIALIAVLVVRDGDDDDEAATSTTVETIATVPETTTAPTTVPATTAPATTAPATTAPATTAPATTTPPPTTAPATTTPATTEPAPTTTAPGGLTPASPGSVRIADAEYPIQRLCQTLPFVGFTGDYAVDSYLYFDDVGNPWVVDRWFDEGGATGVYFGDELEVVDLGADGFGFFFFEGDGEVPAAVNPTGVAPAECGGSVVEVAANGAQRTYTIVDICLGNDPTDGTLRYAASLSEQGSMELAPNADASYRAFLLSAIGDPFAGVDEQAIEPAPPADGRFQVDMVLTQTVNGSEQRTAQADIIDAAVRDCG</sequence>
<keyword evidence="2" id="KW-1133">Transmembrane helix</keyword>
<feature type="region of interest" description="Disordered" evidence="1">
    <location>
        <begin position="1"/>
        <end position="56"/>
    </location>
</feature>
<protein>
    <submittedName>
        <fullName evidence="3">Uncharacterized protein</fullName>
    </submittedName>
</protein>
<evidence type="ECO:0000256" key="1">
    <source>
        <dbReference type="SAM" id="MobiDB-lite"/>
    </source>
</evidence>
<feature type="transmembrane region" description="Helical" evidence="2">
    <location>
        <begin position="58"/>
        <end position="80"/>
    </location>
</feature>
<proteinExistence type="predicted"/>
<reference evidence="3 4" key="1">
    <citation type="submission" date="2019-03" db="EMBL/GenBank/DDBJ databases">
        <title>Sequencing the genomes of 1000 actinobacteria strains.</title>
        <authorList>
            <person name="Klenk H.-P."/>
        </authorList>
    </citation>
    <scope>NUCLEOTIDE SEQUENCE [LARGE SCALE GENOMIC DNA]</scope>
    <source>
        <strain evidence="3 4">DSM 18936</strain>
    </source>
</reference>
<keyword evidence="2" id="KW-0472">Membrane</keyword>
<feature type="compositionally biased region" description="Low complexity" evidence="1">
    <location>
        <begin position="29"/>
        <end position="38"/>
    </location>
</feature>
<dbReference type="RefSeq" id="WP_133868276.1">
    <property type="nucleotide sequence ID" value="NZ_SOAU01000001.1"/>
</dbReference>
<dbReference type="AlphaFoldDB" id="A0A4V3EIV1"/>
<evidence type="ECO:0000313" key="3">
    <source>
        <dbReference type="EMBL" id="TDT15858.1"/>
    </source>
</evidence>
<keyword evidence="4" id="KW-1185">Reference proteome</keyword>
<organism evidence="3 4">
    <name type="scientific">Ilumatobacter fluminis</name>
    <dbReference type="NCBI Taxonomy" id="467091"/>
    <lineage>
        <taxon>Bacteria</taxon>
        <taxon>Bacillati</taxon>
        <taxon>Actinomycetota</taxon>
        <taxon>Acidimicrobiia</taxon>
        <taxon>Acidimicrobiales</taxon>
        <taxon>Ilumatobacteraceae</taxon>
        <taxon>Ilumatobacter</taxon>
    </lineage>
</organism>
<comment type="caution">
    <text evidence="3">The sequence shown here is derived from an EMBL/GenBank/DDBJ whole genome shotgun (WGS) entry which is preliminary data.</text>
</comment>
<accession>A0A4V3EIV1</accession>
<keyword evidence="2" id="KW-0812">Transmembrane</keyword>
<dbReference type="EMBL" id="SOAU01000001">
    <property type="protein sequence ID" value="TDT15858.1"/>
    <property type="molecule type" value="Genomic_DNA"/>
</dbReference>
<feature type="region of interest" description="Disordered" evidence="1">
    <location>
        <begin position="87"/>
        <end position="170"/>
    </location>
</feature>